<evidence type="ECO:0000313" key="4">
    <source>
        <dbReference type="Proteomes" id="UP000076532"/>
    </source>
</evidence>
<dbReference type="PANTHER" id="PTHR34154">
    <property type="entry name" value="ALKALI-SENSITIVE LINKAGE PROTEIN 1"/>
    <property type="match status" value="1"/>
</dbReference>
<sequence length="275" mass="29031">MKAISAALGALALASTVIAHPQPATRSSFPSSTKKGLSYNTASYTNAFNLAWAYNWGEEINSDTGTAADTGSLNAGVEFTPMLWGSDATNWTAAADAAIAAGSTHLLGFNEPDNGGQSNLTPSAAAALWKTNMEPYAGKAKLVGPAVTNGGGVQWLQQFLGNCTDCTIDAISMHWYDTAVNLCYFTGYFTDASTTFPNYPIWITEFAGSGTVAEQQSFLSYVLPWLETQSFVERYAGFGDFAGTYVNDDGSLTDLGTTYASVVQPPTGWNSACDA</sequence>
<feature type="signal peptide" evidence="1">
    <location>
        <begin position="1"/>
        <end position="19"/>
    </location>
</feature>
<name>A0A166AT63_9AGAM</name>
<accession>A0A166AT63</accession>
<dbReference type="GO" id="GO:0016787">
    <property type="term" value="F:hydrolase activity"/>
    <property type="evidence" value="ECO:0007669"/>
    <property type="project" value="UniProtKB-KW"/>
</dbReference>
<dbReference type="GO" id="GO:0071966">
    <property type="term" value="P:fungal-type cell wall polysaccharide metabolic process"/>
    <property type="evidence" value="ECO:0007669"/>
    <property type="project" value="TreeGrafter"/>
</dbReference>
<dbReference type="OrthoDB" id="5959761at2759"/>
<keyword evidence="4" id="KW-1185">Reference proteome</keyword>
<organism evidence="3 4">
    <name type="scientific">Athelia psychrophila</name>
    <dbReference type="NCBI Taxonomy" id="1759441"/>
    <lineage>
        <taxon>Eukaryota</taxon>
        <taxon>Fungi</taxon>
        <taxon>Dikarya</taxon>
        <taxon>Basidiomycota</taxon>
        <taxon>Agaricomycotina</taxon>
        <taxon>Agaricomycetes</taxon>
        <taxon>Agaricomycetidae</taxon>
        <taxon>Atheliales</taxon>
        <taxon>Atheliaceae</taxon>
        <taxon>Athelia</taxon>
    </lineage>
</organism>
<dbReference type="GO" id="GO:0009277">
    <property type="term" value="C:fungal-type cell wall"/>
    <property type="evidence" value="ECO:0007669"/>
    <property type="project" value="TreeGrafter"/>
</dbReference>
<dbReference type="InterPro" id="IPR024655">
    <property type="entry name" value="Asl1_glyco_hydro_catalytic"/>
</dbReference>
<gene>
    <name evidence="3" type="ORF">FIBSPDRAFT_1050453</name>
</gene>
<dbReference type="EMBL" id="KV417655">
    <property type="protein sequence ID" value="KZP11932.1"/>
    <property type="molecule type" value="Genomic_DNA"/>
</dbReference>
<evidence type="ECO:0000259" key="2">
    <source>
        <dbReference type="Pfam" id="PF11790"/>
    </source>
</evidence>
<feature type="domain" description="Asl1-like glycosyl hydrolase catalytic" evidence="2">
    <location>
        <begin position="47"/>
        <end position="259"/>
    </location>
</feature>
<dbReference type="InterPro" id="IPR053183">
    <property type="entry name" value="ASL1"/>
</dbReference>
<dbReference type="Proteomes" id="UP000076532">
    <property type="component" value="Unassembled WGS sequence"/>
</dbReference>
<reference evidence="3 4" key="1">
    <citation type="journal article" date="2016" name="Mol. Biol. Evol.">
        <title>Comparative Genomics of Early-Diverging Mushroom-Forming Fungi Provides Insights into the Origins of Lignocellulose Decay Capabilities.</title>
        <authorList>
            <person name="Nagy L.G."/>
            <person name="Riley R."/>
            <person name="Tritt A."/>
            <person name="Adam C."/>
            <person name="Daum C."/>
            <person name="Floudas D."/>
            <person name="Sun H."/>
            <person name="Yadav J.S."/>
            <person name="Pangilinan J."/>
            <person name="Larsson K.H."/>
            <person name="Matsuura K."/>
            <person name="Barry K."/>
            <person name="Labutti K."/>
            <person name="Kuo R."/>
            <person name="Ohm R.A."/>
            <person name="Bhattacharya S.S."/>
            <person name="Shirouzu T."/>
            <person name="Yoshinaga Y."/>
            <person name="Martin F.M."/>
            <person name="Grigoriev I.V."/>
            <person name="Hibbett D.S."/>
        </authorList>
    </citation>
    <scope>NUCLEOTIDE SEQUENCE [LARGE SCALE GENOMIC DNA]</scope>
    <source>
        <strain evidence="3 4">CBS 109695</strain>
    </source>
</reference>
<dbReference type="AlphaFoldDB" id="A0A166AT63"/>
<keyword evidence="1" id="KW-0732">Signal</keyword>
<proteinExistence type="predicted"/>
<dbReference type="STRING" id="436010.A0A166AT63"/>
<dbReference type="PANTHER" id="PTHR34154:SF10">
    <property type="entry name" value="ASL1-LIKE GLYCOSYL HYDROLASE CATALYTIC DOMAIN-CONTAINING PROTEIN"/>
    <property type="match status" value="1"/>
</dbReference>
<keyword evidence="3" id="KW-0378">Hydrolase</keyword>
<dbReference type="Gene3D" id="3.20.20.80">
    <property type="entry name" value="Glycosidases"/>
    <property type="match status" value="1"/>
</dbReference>
<feature type="chain" id="PRO_5007870827" evidence="1">
    <location>
        <begin position="20"/>
        <end position="275"/>
    </location>
</feature>
<dbReference type="InterPro" id="IPR017853">
    <property type="entry name" value="GH"/>
</dbReference>
<evidence type="ECO:0000313" key="3">
    <source>
        <dbReference type="EMBL" id="KZP11932.1"/>
    </source>
</evidence>
<dbReference type="Pfam" id="PF11790">
    <property type="entry name" value="Glyco_hydro_cc"/>
    <property type="match status" value="1"/>
</dbReference>
<dbReference type="SUPFAM" id="SSF51445">
    <property type="entry name" value="(Trans)glycosidases"/>
    <property type="match status" value="1"/>
</dbReference>
<protein>
    <submittedName>
        <fullName evidence="3">Glycoside hydrolase family 128 protein</fullName>
    </submittedName>
</protein>
<evidence type="ECO:0000256" key="1">
    <source>
        <dbReference type="SAM" id="SignalP"/>
    </source>
</evidence>